<reference evidence="2 3" key="1">
    <citation type="submission" date="2024-09" db="EMBL/GenBank/DDBJ databases">
        <title>Rethinking Asexuality: The Enigmatic Case of Functional Sexual Genes in Lepraria (Stereocaulaceae).</title>
        <authorList>
            <person name="Doellman M."/>
            <person name="Sun Y."/>
            <person name="Barcenas-Pena A."/>
            <person name="Lumbsch H.T."/>
            <person name="Grewe F."/>
        </authorList>
    </citation>
    <scope>NUCLEOTIDE SEQUENCE [LARGE SCALE GENOMIC DNA]</scope>
    <source>
        <strain evidence="2 3">Grewe 0041</strain>
    </source>
</reference>
<sequence>MLTPDVKPIVVGGSGDQRGIVSVRKEGERDMIQRAVEVMGAVGVTFERARVESSQSGISSYIYRMQPPLDSLAVFETASQSCPAAPARFAIRQALDQEYQKYLVRQNADARQARHRAGGDSDADAEIPNVNTENAGDGANAKRSKPAATKRDFFGRIIDEARPVSKDGSGSEKIGLPQLGEREQDKKVWVSFHEGFSNAVRKPITLEELMQGF</sequence>
<evidence type="ECO:0000313" key="3">
    <source>
        <dbReference type="Proteomes" id="UP001590951"/>
    </source>
</evidence>
<comment type="caution">
    <text evidence="2">The sequence shown here is derived from an EMBL/GenBank/DDBJ whole genome shotgun (WGS) entry which is preliminary data.</text>
</comment>
<evidence type="ECO:0000313" key="2">
    <source>
        <dbReference type="EMBL" id="KAL2051214.1"/>
    </source>
</evidence>
<organism evidence="2 3">
    <name type="scientific">Lepraria finkii</name>
    <dbReference type="NCBI Taxonomy" id="1340010"/>
    <lineage>
        <taxon>Eukaryota</taxon>
        <taxon>Fungi</taxon>
        <taxon>Dikarya</taxon>
        <taxon>Ascomycota</taxon>
        <taxon>Pezizomycotina</taxon>
        <taxon>Lecanoromycetes</taxon>
        <taxon>OSLEUM clade</taxon>
        <taxon>Lecanoromycetidae</taxon>
        <taxon>Lecanorales</taxon>
        <taxon>Lecanorineae</taxon>
        <taxon>Stereocaulaceae</taxon>
        <taxon>Lepraria</taxon>
    </lineage>
</organism>
<dbReference type="Proteomes" id="UP001590951">
    <property type="component" value="Unassembled WGS sequence"/>
</dbReference>
<gene>
    <name evidence="2" type="ORF">ABVK25_008462</name>
</gene>
<feature type="region of interest" description="Disordered" evidence="1">
    <location>
        <begin position="110"/>
        <end position="147"/>
    </location>
</feature>
<keyword evidence="3" id="KW-1185">Reference proteome</keyword>
<proteinExistence type="predicted"/>
<accession>A0ABR4B2X3</accession>
<name>A0ABR4B2X3_9LECA</name>
<evidence type="ECO:0000256" key="1">
    <source>
        <dbReference type="SAM" id="MobiDB-lite"/>
    </source>
</evidence>
<protein>
    <submittedName>
        <fullName evidence="2">Uncharacterized protein</fullName>
    </submittedName>
</protein>
<dbReference type="EMBL" id="JBHFEH010000037">
    <property type="protein sequence ID" value="KAL2051214.1"/>
    <property type="molecule type" value="Genomic_DNA"/>
</dbReference>